<reference evidence="2" key="1">
    <citation type="submission" date="2020-04" db="EMBL/GenBank/DDBJ databases">
        <authorList>
            <person name="Chiriac C."/>
            <person name="Salcher M."/>
            <person name="Ghai R."/>
            <person name="Kavagutti S V."/>
        </authorList>
    </citation>
    <scope>NUCLEOTIDE SEQUENCE</scope>
</reference>
<keyword evidence="2" id="KW-0378">Hydrolase</keyword>
<organism evidence="2">
    <name type="scientific">uncultured Caudovirales phage</name>
    <dbReference type="NCBI Taxonomy" id="2100421"/>
    <lineage>
        <taxon>Viruses</taxon>
        <taxon>Duplodnaviria</taxon>
        <taxon>Heunggongvirae</taxon>
        <taxon>Uroviricota</taxon>
        <taxon>Caudoviricetes</taxon>
        <taxon>Peduoviridae</taxon>
        <taxon>Maltschvirus</taxon>
        <taxon>Maltschvirus maltsch</taxon>
    </lineage>
</organism>
<protein>
    <submittedName>
        <fullName evidence="2">COG4186 Predicted phosphoesterase or phosphohydrolase</fullName>
    </submittedName>
</protein>
<dbReference type="SUPFAM" id="SSF56300">
    <property type="entry name" value="Metallo-dependent phosphatases"/>
    <property type="match status" value="1"/>
</dbReference>
<dbReference type="EMBL" id="LR796165">
    <property type="protein sequence ID" value="CAB4122520.1"/>
    <property type="molecule type" value="Genomic_DNA"/>
</dbReference>
<evidence type="ECO:0000259" key="1">
    <source>
        <dbReference type="Pfam" id="PF00149"/>
    </source>
</evidence>
<gene>
    <name evidence="2" type="ORF">UFOVP28_9</name>
</gene>
<dbReference type="InterPro" id="IPR004843">
    <property type="entry name" value="Calcineurin-like_PHP"/>
</dbReference>
<dbReference type="Gene3D" id="3.60.21.10">
    <property type="match status" value="1"/>
</dbReference>
<dbReference type="GO" id="GO:0016787">
    <property type="term" value="F:hydrolase activity"/>
    <property type="evidence" value="ECO:0007669"/>
    <property type="project" value="UniProtKB-KW"/>
</dbReference>
<dbReference type="Pfam" id="PF00149">
    <property type="entry name" value="Metallophos"/>
    <property type="match status" value="1"/>
</dbReference>
<accession>A0A6J5KR34</accession>
<dbReference type="InterPro" id="IPR029052">
    <property type="entry name" value="Metallo-depent_PP-like"/>
</dbReference>
<name>A0A6J5KR34_9CAUD</name>
<proteinExistence type="predicted"/>
<feature type="domain" description="Calcineurin-like phosphoesterase" evidence="1">
    <location>
        <begin position="6"/>
        <end position="133"/>
    </location>
</feature>
<sequence length="177" mass="19732">MAEFLTSDLHLGHRKAAEEFKRDNGTPLRPFGTLAETDRQIIERINSTCSPSDTLYILGDIGWTSQGFGLLSQLNPRLVAVLGNHDRNKIEEYRSVFSEVHGALNRHGLLLTHIPVHPSCVGRYGLNVHGHLHSGCILDSEGKSDPQYLCASVERWDFRPFPIEIALAIKQNLRGAP</sequence>
<evidence type="ECO:0000313" key="2">
    <source>
        <dbReference type="EMBL" id="CAB4122520.1"/>
    </source>
</evidence>